<accession>A0A0M0G4M6</accession>
<organism evidence="3 4">
    <name type="scientific">Rossellomorea marisflavi</name>
    <dbReference type="NCBI Taxonomy" id="189381"/>
    <lineage>
        <taxon>Bacteria</taxon>
        <taxon>Bacillati</taxon>
        <taxon>Bacillota</taxon>
        <taxon>Bacilli</taxon>
        <taxon>Bacillales</taxon>
        <taxon>Bacillaceae</taxon>
        <taxon>Rossellomorea</taxon>
    </lineage>
</organism>
<feature type="compositionally biased region" description="Acidic residues" evidence="1">
    <location>
        <begin position="105"/>
        <end position="118"/>
    </location>
</feature>
<dbReference type="RefSeq" id="WP_053428131.1">
    <property type="nucleotide sequence ID" value="NZ_LGUE01000004.1"/>
</dbReference>
<dbReference type="Proteomes" id="UP000037405">
    <property type="component" value="Unassembled WGS sequence"/>
</dbReference>
<feature type="compositionally biased region" description="Low complexity" evidence="1">
    <location>
        <begin position="77"/>
        <end position="90"/>
    </location>
</feature>
<dbReference type="PATRIC" id="fig|189381.12.peg.2166"/>
<dbReference type="STRING" id="189381.GCA_900166615_01731"/>
<dbReference type="PROSITE" id="PS51257">
    <property type="entry name" value="PROKAR_LIPOPROTEIN"/>
    <property type="match status" value="1"/>
</dbReference>
<dbReference type="EMBL" id="LGUE01000004">
    <property type="protein sequence ID" value="KON84532.1"/>
    <property type="molecule type" value="Genomic_DNA"/>
</dbReference>
<proteinExistence type="predicted"/>
<feature type="compositionally biased region" description="Acidic residues" evidence="1">
    <location>
        <begin position="54"/>
        <end position="76"/>
    </location>
</feature>
<feature type="compositionally biased region" description="Basic and acidic residues" evidence="1">
    <location>
        <begin position="30"/>
        <end position="53"/>
    </location>
</feature>
<comment type="caution">
    <text evidence="3">The sequence shown here is derived from an EMBL/GenBank/DDBJ whole genome shotgun (WGS) entry which is preliminary data.</text>
</comment>
<evidence type="ECO:0000256" key="2">
    <source>
        <dbReference type="SAM" id="SignalP"/>
    </source>
</evidence>
<feature type="region of interest" description="Disordered" evidence="1">
    <location>
        <begin position="27"/>
        <end position="139"/>
    </location>
</feature>
<name>A0A0M0G4M6_9BACI</name>
<evidence type="ECO:0000313" key="3">
    <source>
        <dbReference type="EMBL" id="KON84532.1"/>
    </source>
</evidence>
<dbReference type="AlphaFoldDB" id="A0A0M0G4M6"/>
<keyword evidence="4" id="KW-1185">Reference proteome</keyword>
<reference evidence="4" key="1">
    <citation type="submission" date="2015-07" db="EMBL/GenBank/DDBJ databases">
        <title>Fjat-14235 jcm11544.</title>
        <authorList>
            <person name="Liu B."/>
            <person name="Wang J."/>
            <person name="Zhu Y."/>
            <person name="Liu G."/>
            <person name="Chen Q."/>
            <person name="Chen Z."/>
            <person name="Lan J."/>
            <person name="Che J."/>
            <person name="Ge C."/>
            <person name="Shi H."/>
            <person name="Pan Z."/>
            <person name="Liu X."/>
        </authorList>
    </citation>
    <scope>NUCLEOTIDE SEQUENCE [LARGE SCALE GENOMIC DNA]</scope>
    <source>
        <strain evidence="4">JCM 11544</strain>
    </source>
</reference>
<evidence type="ECO:0000313" key="4">
    <source>
        <dbReference type="Proteomes" id="UP000037405"/>
    </source>
</evidence>
<feature type="signal peptide" evidence="2">
    <location>
        <begin position="1"/>
        <end position="20"/>
    </location>
</feature>
<protein>
    <submittedName>
        <fullName evidence="3">Uncharacterized protein</fullName>
    </submittedName>
</protein>
<evidence type="ECO:0000256" key="1">
    <source>
        <dbReference type="SAM" id="MobiDB-lite"/>
    </source>
</evidence>
<gene>
    <name evidence="3" type="ORF">AF331_10785</name>
</gene>
<dbReference type="OrthoDB" id="2915936at2"/>
<sequence length="315" mass="34692">MKRKAAWFSILLAMILTLGACSSLQTAISGDKEEKKEKTEQTGEEKTAKKDDSDQSGEVDAEESTDATATEEEGINSEEGSASGEEGTASIDDIPADGNVQDDSLSTEEDPFNDDSSDAFDSPATGDAETTMPGQGPSIEASEEEFAAFDKEIQLALFQARMMEVMLYYDYGIGNPDFYIKENMTEEDVQMVKSELQTIQIEEPVYKSMHDEALGLLDSIDNSKEVDGDIKKYKETQDKYLEISEDMIKTIEKVNVDNAAETRKKLDDMTTEYLRISTELGVIMKDIVVKQGLDHAYFVEALDGIMTSAGMDGVI</sequence>
<keyword evidence="2" id="KW-0732">Signal</keyword>
<feature type="chain" id="PRO_5039230377" evidence="2">
    <location>
        <begin position="21"/>
        <end position="315"/>
    </location>
</feature>